<dbReference type="Gene3D" id="3.40.1800.20">
    <property type="match status" value="1"/>
</dbReference>
<evidence type="ECO:0000256" key="10">
    <source>
        <dbReference type="ARBA" id="ARBA00023242"/>
    </source>
</evidence>
<feature type="domain" description="C2H2-type" evidence="14">
    <location>
        <begin position="252"/>
        <end position="279"/>
    </location>
</feature>
<keyword evidence="5 11" id="KW-0863">Zinc-finger</keyword>
<dbReference type="Proteomes" id="UP000075920">
    <property type="component" value="Unassembled WGS sequence"/>
</dbReference>
<evidence type="ECO:0000256" key="2">
    <source>
        <dbReference type="ARBA" id="ARBA00006991"/>
    </source>
</evidence>
<evidence type="ECO:0000313" key="16">
    <source>
        <dbReference type="EnsemblMetazoa" id="AMIN001560-PA"/>
    </source>
</evidence>
<feature type="binding site" evidence="12">
    <location>
        <position position="50"/>
    </location>
    <ligand>
        <name>Zn(2+)</name>
        <dbReference type="ChEBI" id="CHEBI:29105"/>
    </ligand>
</feature>
<dbReference type="Pfam" id="PF00096">
    <property type="entry name" value="zf-C2H2"/>
    <property type="match status" value="6"/>
</dbReference>
<reference evidence="17" key="1">
    <citation type="submission" date="2013-03" db="EMBL/GenBank/DDBJ databases">
        <title>The Genome Sequence of Anopheles minimus MINIMUS1.</title>
        <authorList>
            <consortium name="The Broad Institute Genomics Platform"/>
            <person name="Neafsey D.E."/>
            <person name="Walton C."/>
            <person name="Walker B."/>
            <person name="Young S.K."/>
            <person name="Zeng Q."/>
            <person name="Gargeya S."/>
            <person name="Fitzgerald M."/>
            <person name="Haas B."/>
            <person name="Abouelleil A."/>
            <person name="Allen A.W."/>
            <person name="Alvarado L."/>
            <person name="Arachchi H.M."/>
            <person name="Berlin A.M."/>
            <person name="Chapman S.B."/>
            <person name="Gainer-Dewar J."/>
            <person name="Goldberg J."/>
            <person name="Griggs A."/>
            <person name="Gujja S."/>
            <person name="Hansen M."/>
            <person name="Howarth C."/>
            <person name="Imamovic A."/>
            <person name="Ireland A."/>
            <person name="Larimer J."/>
            <person name="McCowan C."/>
            <person name="Murphy C."/>
            <person name="Pearson M."/>
            <person name="Poon T.W."/>
            <person name="Priest M."/>
            <person name="Roberts A."/>
            <person name="Saif S."/>
            <person name="Shea T."/>
            <person name="Sisk P."/>
            <person name="Sykes S."/>
            <person name="Wortman J."/>
            <person name="Nusbaum C."/>
            <person name="Birren B."/>
        </authorList>
    </citation>
    <scope>NUCLEOTIDE SEQUENCE [LARGE SCALE GENOMIC DNA]</scope>
    <source>
        <strain evidence="17">MINIMUS1</strain>
    </source>
</reference>
<feature type="domain" description="C2H2-type" evidence="14">
    <location>
        <begin position="423"/>
        <end position="451"/>
    </location>
</feature>
<feature type="domain" description="C2H2-type" evidence="14">
    <location>
        <begin position="283"/>
        <end position="311"/>
    </location>
</feature>
<dbReference type="Pfam" id="PF07776">
    <property type="entry name" value="zf-AD"/>
    <property type="match status" value="1"/>
</dbReference>
<keyword evidence="4" id="KW-0677">Repeat</keyword>
<keyword evidence="3 12" id="KW-0479">Metal-binding</keyword>
<keyword evidence="10" id="KW-0539">Nucleus</keyword>
<reference evidence="16" key="2">
    <citation type="submission" date="2020-05" db="UniProtKB">
        <authorList>
            <consortium name="EnsemblMetazoa"/>
        </authorList>
    </citation>
    <scope>IDENTIFICATION</scope>
    <source>
        <strain evidence="16">MINIMUS1</strain>
    </source>
</reference>
<dbReference type="Gene3D" id="3.30.160.60">
    <property type="entry name" value="Classic Zinc Finger"/>
    <property type="match status" value="6"/>
</dbReference>
<dbReference type="FunFam" id="3.30.160.60:FF:000770">
    <property type="entry name" value="zinc finger protein 16"/>
    <property type="match status" value="1"/>
</dbReference>
<dbReference type="SMART" id="SM00355">
    <property type="entry name" value="ZnF_C2H2"/>
    <property type="match status" value="7"/>
</dbReference>
<dbReference type="PROSITE" id="PS51915">
    <property type="entry name" value="ZAD"/>
    <property type="match status" value="1"/>
</dbReference>
<feature type="domain" description="C2H2-type" evidence="14">
    <location>
        <begin position="312"/>
        <end position="339"/>
    </location>
</feature>
<feature type="binding site" evidence="12">
    <location>
        <position position="12"/>
    </location>
    <ligand>
        <name>Zn(2+)</name>
        <dbReference type="ChEBI" id="CHEBI:29105"/>
    </ligand>
</feature>
<evidence type="ECO:0000256" key="11">
    <source>
        <dbReference type="PROSITE-ProRule" id="PRU00042"/>
    </source>
</evidence>
<evidence type="ECO:0000259" key="14">
    <source>
        <dbReference type="PROSITE" id="PS50157"/>
    </source>
</evidence>
<dbReference type="GO" id="GO:0005634">
    <property type="term" value="C:nucleus"/>
    <property type="evidence" value="ECO:0007669"/>
    <property type="project" value="UniProtKB-SubCell"/>
</dbReference>
<feature type="compositionally biased region" description="Acidic residues" evidence="13">
    <location>
        <begin position="188"/>
        <end position="197"/>
    </location>
</feature>
<keyword evidence="6 12" id="KW-0862">Zinc</keyword>
<feature type="domain" description="ZAD" evidence="15">
    <location>
        <begin position="7"/>
        <end position="77"/>
    </location>
</feature>
<dbReference type="AlphaFoldDB" id="A0A182VU17"/>
<keyword evidence="17" id="KW-1185">Reference proteome</keyword>
<comment type="subcellular location">
    <subcellularLocation>
        <location evidence="1">Nucleus</location>
    </subcellularLocation>
</comment>
<keyword evidence="7" id="KW-0805">Transcription regulation</keyword>
<feature type="compositionally biased region" description="Basic and acidic residues" evidence="13">
    <location>
        <begin position="220"/>
        <end position="229"/>
    </location>
</feature>
<dbReference type="PANTHER" id="PTHR16515:SF49">
    <property type="entry name" value="GASTRULA ZINC FINGER PROTEIN XLCGF49.1-LIKE-RELATED"/>
    <property type="match status" value="1"/>
</dbReference>
<dbReference type="InterPro" id="IPR013087">
    <property type="entry name" value="Znf_C2H2_type"/>
</dbReference>
<feature type="domain" description="C2H2-type" evidence="14">
    <location>
        <begin position="395"/>
        <end position="422"/>
    </location>
</feature>
<dbReference type="GO" id="GO:0010468">
    <property type="term" value="P:regulation of gene expression"/>
    <property type="evidence" value="ECO:0007669"/>
    <property type="project" value="TreeGrafter"/>
</dbReference>
<feature type="compositionally biased region" description="Basic and acidic residues" evidence="13">
    <location>
        <begin position="471"/>
        <end position="486"/>
    </location>
</feature>
<dbReference type="InterPro" id="IPR012934">
    <property type="entry name" value="Znf_AD"/>
</dbReference>
<evidence type="ECO:0000256" key="8">
    <source>
        <dbReference type="ARBA" id="ARBA00023125"/>
    </source>
</evidence>
<name>A0A182VU17_9DIPT</name>
<dbReference type="FunFam" id="3.30.160.60:FF:002290">
    <property type="entry name" value="Weckle, isoform B"/>
    <property type="match status" value="1"/>
</dbReference>
<feature type="binding site" evidence="12">
    <location>
        <position position="53"/>
    </location>
    <ligand>
        <name>Zn(2+)</name>
        <dbReference type="ChEBI" id="CHEBI:29105"/>
    </ligand>
</feature>
<evidence type="ECO:0000256" key="13">
    <source>
        <dbReference type="SAM" id="MobiDB-lite"/>
    </source>
</evidence>
<keyword evidence="8" id="KW-0238">DNA-binding</keyword>
<accession>A0A182VU17</accession>
<organism evidence="16 17">
    <name type="scientific">Anopheles minimus</name>
    <dbReference type="NCBI Taxonomy" id="112268"/>
    <lineage>
        <taxon>Eukaryota</taxon>
        <taxon>Metazoa</taxon>
        <taxon>Ecdysozoa</taxon>
        <taxon>Arthropoda</taxon>
        <taxon>Hexapoda</taxon>
        <taxon>Insecta</taxon>
        <taxon>Pterygota</taxon>
        <taxon>Neoptera</taxon>
        <taxon>Endopterygota</taxon>
        <taxon>Diptera</taxon>
        <taxon>Nematocera</taxon>
        <taxon>Culicoidea</taxon>
        <taxon>Culicidae</taxon>
        <taxon>Anophelinae</taxon>
        <taxon>Anopheles</taxon>
    </lineage>
</organism>
<dbReference type="InterPro" id="IPR036236">
    <property type="entry name" value="Znf_C2H2_sf"/>
</dbReference>
<evidence type="ECO:0000256" key="5">
    <source>
        <dbReference type="ARBA" id="ARBA00022771"/>
    </source>
</evidence>
<dbReference type="FunFam" id="3.30.160.60:FF:000110">
    <property type="entry name" value="Zinc finger protein-like"/>
    <property type="match status" value="1"/>
</dbReference>
<protein>
    <recommendedName>
        <fullName evidence="18">Protein krueppel</fullName>
    </recommendedName>
</protein>
<sequence length="524" mass="60270">MLTNWRNWCRLCAKEKAVLKLESVHTINTVITTLLDVSILEIEGVPPNICEECLSFVNKLEHFKGKCNQTNRLFTYLAKYSQMGVQKFDLKQIRCSFLEDSNLEDVAGQFCEDLDEDSKQFLSVDPGHVTQHIDDVEKVEDVNTDVFYQVESLAASSAQNEFENNATDTEQWEMLEVEMGDYSNQMEANDENDECEKDSDSGQSELVTKRTTRRQNSKQLADHSVHDESLSNNARRNTRRFSNKSSSLQPKFQCEVCMKTFNSSSYLKRHENMHLPEDERHRYTCTICHKMFNKSFNLTAHIQLVHEGLKPFICEECGKPFSSKGALKEHYIVHTEDRPFQCTYCSKQFKNAARLKTHEDTHNDTLYVCPHCGLKLNTKRTLNMHMVVHSDQKKFKCQECGNEYKRSKALKAHLILHTGLRPYQCPFCDKTFANGSNCRSHKKKFHPRELAALEASGGQKPAANIPKLEHLQRKSHSDGETVEITRKHIRSSIRSPNGTKMKPRSQEIKTDEDGQMQDVNLLGS</sequence>
<feature type="domain" description="C2H2-type" evidence="14">
    <location>
        <begin position="367"/>
        <end position="394"/>
    </location>
</feature>
<evidence type="ECO:0000259" key="15">
    <source>
        <dbReference type="PROSITE" id="PS51915"/>
    </source>
</evidence>
<feature type="region of interest" description="Disordered" evidence="13">
    <location>
        <begin position="187"/>
        <end position="246"/>
    </location>
</feature>
<evidence type="ECO:0000256" key="12">
    <source>
        <dbReference type="PROSITE-ProRule" id="PRU01263"/>
    </source>
</evidence>
<dbReference type="STRING" id="112268.A0A182VU17"/>
<feature type="binding site" evidence="12">
    <location>
        <position position="9"/>
    </location>
    <ligand>
        <name>Zn(2+)</name>
        <dbReference type="ChEBI" id="CHEBI:29105"/>
    </ligand>
</feature>
<feature type="region of interest" description="Disordered" evidence="13">
    <location>
        <begin position="471"/>
        <end position="524"/>
    </location>
</feature>
<evidence type="ECO:0000256" key="3">
    <source>
        <dbReference type="ARBA" id="ARBA00022723"/>
    </source>
</evidence>
<dbReference type="VEuPathDB" id="VectorBase:AMIN001560"/>
<dbReference type="SUPFAM" id="SSF57716">
    <property type="entry name" value="Glucocorticoid receptor-like (DNA-binding domain)"/>
    <property type="match status" value="1"/>
</dbReference>
<feature type="domain" description="C2H2-type" evidence="14">
    <location>
        <begin position="340"/>
        <end position="362"/>
    </location>
</feature>
<dbReference type="SMART" id="SM00868">
    <property type="entry name" value="zf-AD"/>
    <property type="match status" value="1"/>
</dbReference>
<evidence type="ECO:0000256" key="9">
    <source>
        <dbReference type="ARBA" id="ARBA00023163"/>
    </source>
</evidence>
<evidence type="ECO:0000256" key="4">
    <source>
        <dbReference type="ARBA" id="ARBA00022737"/>
    </source>
</evidence>
<evidence type="ECO:0000313" key="17">
    <source>
        <dbReference type="Proteomes" id="UP000075920"/>
    </source>
</evidence>
<dbReference type="PROSITE" id="PS00028">
    <property type="entry name" value="ZINC_FINGER_C2H2_1"/>
    <property type="match status" value="7"/>
</dbReference>
<dbReference type="SUPFAM" id="SSF57667">
    <property type="entry name" value="beta-beta-alpha zinc fingers"/>
    <property type="match status" value="4"/>
</dbReference>
<evidence type="ECO:0000256" key="7">
    <source>
        <dbReference type="ARBA" id="ARBA00023015"/>
    </source>
</evidence>
<evidence type="ECO:0000256" key="1">
    <source>
        <dbReference type="ARBA" id="ARBA00004123"/>
    </source>
</evidence>
<keyword evidence="9" id="KW-0804">Transcription</keyword>
<dbReference type="GO" id="GO:0008270">
    <property type="term" value="F:zinc ion binding"/>
    <property type="evidence" value="ECO:0007669"/>
    <property type="project" value="UniProtKB-UniRule"/>
</dbReference>
<dbReference type="GO" id="GO:0003677">
    <property type="term" value="F:DNA binding"/>
    <property type="evidence" value="ECO:0007669"/>
    <property type="project" value="UniProtKB-KW"/>
</dbReference>
<dbReference type="PANTHER" id="PTHR16515">
    <property type="entry name" value="PR DOMAIN ZINC FINGER PROTEIN"/>
    <property type="match status" value="1"/>
</dbReference>
<comment type="similarity">
    <text evidence="2">Belongs to the krueppel C2H2-type zinc-finger protein family.</text>
</comment>
<dbReference type="EnsemblMetazoa" id="AMIN001560-RA">
    <property type="protein sequence ID" value="AMIN001560-PA"/>
    <property type="gene ID" value="AMIN001560"/>
</dbReference>
<evidence type="ECO:0000256" key="6">
    <source>
        <dbReference type="ARBA" id="ARBA00022833"/>
    </source>
</evidence>
<proteinExistence type="inferred from homology"/>
<dbReference type="PROSITE" id="PS50157">
    <property type="entry name" value="ZINC_FINGER_C2H2_2"/>
    <property type="match status" value="7"/>
</dbReference>
<evidence type="ECO:0008006" key="18">
    <source>
        <dbReference type="Google" id="ProtNLM"/>
    </source>
</evidence>
<dbReference type="InterPro" id="IPR050331">
    <property type="entry name" value="Zinc_finger"/>
</dbReference>